<dbReference type="GO" id="GO:0048039">
    <property type="term" value="F:ubiquinone binding"/>
    <property type="evidence" value="ECO:0007669"/>
    <property type="project" value="InterPro"/>
</dbReference>
<dbReference type="GO" id="GO:0045333">
    <property type="term" value="P:cellular respiration"/>
    <property type="evidence" value="ECO:0007669"/>
    <property type="project" value="InterPro"/>
</dbReference>
<dbReference type="InterPro" id="IPR023393">
    <property type="entry name" value="START-like_dom_sf"/>
</dbReference>
<dbReference type="Proteomes" id="UP000323708">
    <property type="component" value="Unassembled WGS sequence"/>
</dbReference>
<evidence type="ECO:0000313" key="4">
    <source>
        <dbReference type="EMBL" id="KAA1194596.1"/>
    </source>
</evidence>
<dbReference type="PANTHER" id="PTHR12901">
    <property type="entry name" value="SPERM PROTEIN HOMOLOG"/>
    <property type="match status" value="1"/>
</dbReference>
<dbReference type="SUPFAM" id="SSF55961">
    <property type="entry name" value="Bet v1-like"/>
    <property type="match status" value="1"/>
</dbReference>
<dbReference type="Gene3D" id="3.30.530.20">
    <property type="match status" value="1"/>
</dbReference>
<dbReference type="AlphaFoldDB" id="A0A5B0X5K9"/>
<evidence type="ECO:0000256" key="2">
    <source>
        <dbReference type="ARBA" id="ARBA00022649"/>
    </source>
</evidence>
<sequence length="143" mass="15980">MTSINRSALLPFPAQQMFDLVNDIEAYPHYMEGCSRAEILRREEGLVEARLHLSRGGVSKSFATRNRMVDAQHILLELVEGPFERFEGRWDFKPLGEAACKVSLSLNFRVNNALLGAAAAKLFDGVTNNLVAAVEKRARQLYG</sequence>
<keyword evidence="5" id="KW-1185">Reference proteome</keyword>
<dbReference type="InterPro" id="IPR044996">
    <property type="entry name" value="COQ10-like"/>
</dbReference>
<organism evidence="4 5">
    <name type="scientific">Pseudohalioglobus sediminis</name>
    <dbReference type="NCBI Taxonomy" id="2606449"/>
    <lineage>
        <taxon>Bacteria</taxon>
        <taxon>Pseudomonadati</taxon>
        <taxon>Pseudomonadota</taxon>
        <taxon>Gammaproteobacteria</taxon>
        <taxon>Cellvibrionales</taxon>
        <taxon>Halieaceae</taxon>
        <taxon>Pseudohalioglobus</taxon>
    </lineage>
</organism>
<proteinExistence type="inferred from homology"/>
<dbReference type="Pfam" id="PF03364">
    <property type="entry name" value="Polyketide_cyc"/>
    <property type="match status" value="1"/>
</dbReference>
<protein>
    <submittedName>
        <fullName evidence="4">Type II toxin-antitoxin system RatA family toxin</fullName>
    </submittedName>
</protein>
<dbReference type="PANTHER" id="PTHR12901:SF10">
    <property type="entry name" value="COENZYME Q-BINDING PROTEIN COQ10, MITOCHONDRIAL"/>
    <property type="match status" value="1"/>
</dbReference>
<accession>A0A5B0X5K9</accession>
<evidence type="ECO:0000256" key="1">
    <source>
        <dbReference type="ARBA" id="ARBA00008918"/>
    </source>
</evidence>
<dbReference type="RefSeq" id="WP_149610064.1">
    <property type="nucleotide sequence ID" value="NZ_VTUX01000001.1"/>
</dbReference>
<feature type="domain" description="Coenzyme Q-binding protein COQ10 START" evidence="3">
    <location>
        <begin position="11"/>
        <end position="134"/>
    </location>
</feature>
<gene>
    <name evidence="4" type="ORF">F0M18_03985</name>
</gene>
<dbReference type="CDD" id="cd07813">
    <property type="entry name" value="COQ10p_like"/>
    <property type="match status" value="1"/>
</dbReference>
<comment type="caution">
    <text evidence="4">The sequence shown here is derived from an EMBL/GenBank/DDBJ whole genome shotgun (WGS) entry which is preliminary data.</text>
</comment>
<reference evidence="4 5" key="1">
    <citation type="submission" date="2019-09" db="EMBL/GenBank/DDBJ databases">
        <authorList>
            <person name="Chen X.-Y."/>
        </authorList>
    </citation>
    <scope>NUCLEOTIDE SEQUENCE [LARGE SCALE GENOMIC DNA]</scope>
    <source>
        <strain evidence="4 5">NY5</strain>
    </source>
</reference>
<evidence type="ECO:0000259" key="3">
    <source>
        <dbReference type="Pfam" id="PF03364"/>
    </source>
</evidence>
<name>A0A5B0X5K9_9GAMM</name>
<keyword evidence="2" id="KW-1277">Toxin-antitoxin system</keyword>
<evidence type="ECO:0000313" key="5">
    <source>
        <dbReference type="Proteomes" id="UP000323708"/>
    </source>
</evidence>
<dbReference type="InterPro" id="IPR005031">
    <property type="entry name" value="COQ10_START"/>
</dbReference>
<comment type="similarity">
    <text evidence="1">Belongs to the ribosome association toxin RatA family.</text>
</comment>
<dbReference type="EMBL" id="VTUX01000001">
    <property type="protein sequence ID" value="KAA1194596.1"/>
    <property type="molecule type" value="Genomic_DNA"/>
</dbReference>